<feature type="signal peptide" evidence="8">
    <location>
        <begin position="1"/>
        <end position="21"/>
    </location>
</feature>
<evidence type="ECO:0000256" key="4">
    <source>
        <dbReference type="ARBA" id="ARBA00022692"/>
    </source>
</evidence>
<comment type="caution">
    <text evidence="10">The sequence shown here is derived from an EMBL/GenBank/DDBJ whole genome shotgun (WGS) entry which is preliminary data.</text>
</comment>
<dbReference type="RefSeq" id="WP_188086114.1">
    <property type="nucleotide sequence ID" value="NZ_JACVFC010000001.1"/>
</dbReference>
<dbReference type="InterPro" id="IPR023996">
    <property type="entry name" value="TonB-dep_OMP_SusC/RagA"/>
</dbReference>
<evidence type="ECO:0000259" key="9">
    <source>
        <dbReference type="Pfam" id="PF07715"/>
    </source>
</evidence>
<keyword evidence="6 7" id="KW-0998">Cell outer membrane</keyword>
<dbReference type="InterPro" id="IPR023997">
    <property type="entry name" value="TonB-dep_OMP_SusC/RagA_CS"/>
</dbReference>
<evidence type="ECO:0000256" key="1">
    <source>
        <dbReference type="ARBA" id="ARBA00004571"/>
    </source>
</evidence>
<dbReference type="SUPFAM" id="SSF56935">
    <property type="entry name" value="Porins"/>
    <property type="match status" value="1"/>
</dbReference>
<dbReference type="NCBIfam" id="TIGR04057">
    <property type="entry name" value="SusC_RagA_signa"/>
    <property type="match status" value="1"/>
</dbReference>
<dbReference type="SUPFAM" id="SSF49464">
    <property type="entry name" value="Carboxypeptidase regulatory domain-like"/>
    <property type="match status" value="1"/>
</dbReference>
<evidence type="ECO:0000313" key="11">
    <source>
        <dbReference type="Proteomes" id="UP000659124"/>
    </source>
</evidence>
<feature type="domain" description="TonB-dependent receptor plug" evidence="9">
    <location>
        <begin position="200"/>
        <end position="305"/>
    </location>
</feature>
<proteinExistence type="inferred from homology"/>
<dbReference type="EMBL" id="JACVFC010000001">
    <property type="protein sequence ID" value="MBC9928958.1"/>
    <property type="molecule type" value="Genomic_DNA"/>
</dbReference>
<keyword evidence="3 7" id="KW-1134">Transmembrane beta strand</keyword>
<reference evidence="10 11" key="1">
    <citation type="submission" date="2020-09" db="EMBL/GenBank/DDBJ databases">
        <title>Genome sequences of type strains of Chitinophaga qingshengii and Chitinophaga varians.</title>
        <authorList>
            <person name="Kittiwongwattana C."/>
        </authorList>
    </citation>
    <scope>NUCLEOTIDE SEQUENCE [LARGE SCALE GENOMIC DNA]</scope>
    <source>
        <strain evidence="10 11">JCM 30026</strain>
    </source>
</reference>
<evidence type="ECO:0000256" key="8">
    <source>
        <dbReference type="SAM" id="SignalP"/>
    </source>
</evidence>
<sequence length="1119" mass="122967">MKLTTALLTIVLLQASATGVAQHVTYTGRRISLEKIFHVMEQQTGYVFFYKNQDIAGTPPLTVDWRQTPLKDALEECLKTPSLRFNIQGNTIFITPAPVTPVQPEQAKDLQGTITDEKGEPLIGATVRVKGTDKAALTNDKGAFLIRNTDPGAVLQVSFIGYEPQEVPVTKQTGIHIIMKTANKSLSDVVVIGYGQVKRENLTGAVSSVKAAAFADRAVASPEEALAGQVAGVQVMQQTGLPGASLNLKIRGTNTITAGATPLYVVDGVPMDDIRDLNPTDIASLDVLKDAASAAIYGARGGNGVVMITTKKGKKGKPVASLSMYTGFQKADKMTDVMDGPGYIAYQTWSRNEDWRRRGGDLNAPMSSRPADLQVPDAWKDPASLPNNNWQEIIFHNAPMQSYQVGIQGGGDIGTFSLSAGYLDQQGIMRYSGYKRINFRLNTAFNLGKQLRAGLNVVPSFSTQNDPETQGKESVIHHAQNTPPIMPLQSNTQDWGFAAGLPTYVNVLERLKEVKRTNKALNLLNDAFVEWLPAKGWTVRSQFSYAFRNQQVNFFHPYNVNGGLPANGNSTNLNAYTLNWQNTITYETTIRDIHQLNVLAGQSIASWTSYNLNAAGTGYPNDLIGVVDVASQKTGGANIGDPTRMASFFGRVQYGLMDKYLLEATLRKDGSSRFGKNNRWGMFPSASVGWKIDREAFLQDVSWLSLLKLRASWGKAGNDRIGAFDYLQKLNPFNYVLGNNVVSGLSPANFGNESLGWETTISKDLGLDASFLQNRFQFSFDYYHNNTKDMLLNVPIPFLTGFSVVRENIGEVVNRGWEIQLVANHISKPNLKWSTTFNISRNQNEVLRMGPGNAPLILQAWGQDAYVTKVGSPIGSYWMYKTDGILTDKDFDASGKALVPIAPGQERGNIRIRDISGPNGVPDGKIDAYDKTICGNNLPDFVWGITNTISYKGFDLNVVLQGSQGGSVFFLGTRHMDAGSGNSNMFSRWLHAWKPEYAEGQNPVPAGVDMSWDGKTPYPKGNNPGYNDTWLYDMTFVRIRSITLGYNFQPALLRRAGISRARVYVMGDNLYTWSRYPGYTPEATTTEGGVTSNLTTMPGTDYGTYPLSRRYNIGIDLSF</sequence>
<dbReference type="InterPro" id="IPR008969">
    <property type="entry name" value="CarboxyPept-like_regulatory"/>
</dbReference>
<evidence type="ECO:0000256" key="5">
    <source>
        <dbReference type="ARBA" id="ARBA00023136"/>
    </source>
</evidence>
<evidence type="ECO:0000256" key="7">
    <source>
        <dbReference type="PROSITE-ProRule" id="PRU01360"/>
    </source>
</evidence>
<dbReference type="InterPro" id="IPR039426">
    <property type="entry name" value="TonB-dep_rcpt-like"/>
</dbReference>
<dbReference type="InterPro" id="IPR012910">
    <property type="entry name" value="Plug_dom"/>
</dbReference>
<dbReference type="Proteomes" id="UP000659124">
    <property type="component" value="Unassembled WGS sequence"/>
</dbReference>
<comment type="subcellular location">
    <subcellularLocation>
        <location evidence="1 7">Cell outer membrane</location>
        <topology evidence="1 7">Multi-pass membrane protein</topology>
    </subcellularLocation>
</comment>
<organism evidence="10 11">
    <name type="scientific">Chitinophaga qingshengii</name>
    <dbReference type="NCBI Taxonomy" id="1569794"/>
    <lineage>
        <taxon>Bacteria</taxon>
        <taxon>Pseudomonadati</taxon>
        <taxon>Bacteroidota</taxon>
        <taxon>Chitinophagia</taxon>
        <taxon>Chitinophagales</taxon>
        <taxon>Chitinophagaceae</taxon>
        <taxon>Chitinophaga</taxon>
    </lineage>
</organism>
<keyword evidence="4 7" id="KW-0812">Transmembrane</keyword>
<dbReference type="InterPro" id="IPR037066">
    <property type="entry name" value="Plug_dom_sf"/>
</dbReference>
<feature type="chain" id="PRO_5047524162" evidence="8">
    <location>
        <begin position="22"/>
        <end position="1119"/>
    </location>
</feature>
<keyword evidence="2 7" id="KW-0813">Transport</keyword>
<keyword evidence="5 7" id="KW-0472">Membrane</keyword>
<protein>
    <submittedName>
        <fullName evidence="10">TonB-dependent receptor</fullName>
    </submittedName>
</protein>
<dbReference type="Gene3D" id="2.170.130.10">
    <property type="entry name" value="TonB-dependent receptor, plug domain"/>
    <property type="match status" value="1"/>
</dbReference>
<evidence type="ECO:0000256" key="2">
    <source>
        <dbReference type="ARBA" id="ARBA00022448"/>
    </source>
</evidence>
<dbReference type="Gene3D" id="2.40.170.20">
    <property type="entry name" value="TonB-dependent receptor, beta-barrel domain"/>
    <property type="match status" value="1"/>
</dbReference>
<dbReference type="InterPro" id="IPR036942">
    <property type="entry name" value="Beta-barrel_TonB_sf"/>
</dbReference>
<comment type="similarity">
    <text evidence="7">Belongs to the TonB-dependent receptor family.</text>
</comment>
<keyword evidence="11" id="KW-1185">Reference proteome</keyword>
<evidence type="ECO:0000313" key="10">
    <source>
        <dbReference type="EMBL" id="MBC9928958.1"/>
    </source>
</evidence>
<dbReference type="Pfam" id="PF13715">
    <property type="entry name" value="CarbopepD_reg_2"/>
    <property type="match status" value="1"/>
</dbReference>
<accession>A0ABR7TF59</accession>
<keyword evidence="8" id="KW-0732">Signal</keyword>
<dbReference type="NCBIfam" id="TIGR04056">
    <property type="entry name" value="OMP_RagA_SusC"/>
    <property type="match status" value="1"/>
</dbReference>
<gene>
    <name evidence="10" type="ORF">ICL07_01145</name>
</gene>
<name>A0ABR7TF59_9BACT</name>
<dbReference type="PROSITE" id="PS52016">
    <property type="entry name" value="TONB_DEPENDENT_REC_3"/>
    <property type="match status" value="1"/>
</dbReference>
<dbReference type="Gene3D" id="2.60.40.1120">
    <property type="entry name" value="Carboxypeptidase-like, regulatory domain"/>
    <property type="match status" value="1"/>
</dbReference>
<keyword evidence="10" id="KW-0675">Receptor</keyword>
<evidence type="ECO:0000256" key="3">
    <source>
        <dbReference type="ARBA" id="ARBA00022452"/>
    </source>
</evidence>
<dbReference type="Pfam" id="PF07715">
    <property type="entry name" value="Plug"/>
    <property type="match status" value="1"/>
</dbReference>
<evidence type="ECO:0000256" key="6">
    <source>
        <dbReference type="ARBA" id="ARBA00023237"/>
    </source>
</evidence>